<organism evidence="2 3">
    <name type="scientific">Rhodoblastus sphagnicola</name>
    <dbReference type="NCBI Taxonomy" id="333368"/>
    <lineage>
        <taxon>Bacteria</taxon>
        <taxon>Pseudomonadati</taxon>
        <taxon>Pseudomonadota</taxon>
        <taxon>Alphaproteobacteria</taxon>
        <taxon>Hyphomicrobiales</taxon>
        <taxon>Rhodoblastaceae</taxon>
        <taxon>Rhodoblastus</taxon>
    </lineage>
</organism>
<accession>A0A2S6N8I8</accession>
<feature type="compositionally biased region" description="Polar residues" evidence="1">
    <location>
        <begin position="137"/>
        <end position="147"/>
    </location>
</feature>
<sequence length="147" mass="15873">METTMRLNSFIKMSCLGPAVHALPVEAAPSVFPVGLTISDLTEASNAPIVLGAFDGESHLAEIGGRVFLFTSKGEIVREYLNPCFGDTEFRNGKRARGNWVSRAQPVPADRLPVRGPPAPKSVPEKSVPEKSVPKTDLSQFRTPEAN</sequence>
<evidence type="ECO:0000313" key="3">
    <source>
        <dbReference type="Proteomes" id="UP000239089"/>
    </source>
</evidence>
<reference evidence="2 3" key="1">
    <citation type="journal article" date="2018" name="Arch. Microbiol.">
        <title>New insights into the metabolic potential of the phototrophic purple bacterium Rhodopila globiformis DSM 161(T) from its draft genome sequence and evidence for a vanadium-dependent nitrogenase.</title>
        <authorList>
            <person name="Imhoff J.F."/>
            <person name="Rahn T."/>
            <person name="Kunzel S."/>
            <person name="Neulinger S.C."/>
        </authorList>
    </citation>
    <scope>NUCLEOTIDE SEQUENCE [LARGE SCALE GENOMIC DNA]</scope>
    <source>
        <strain evidence="2 3">DSM 16996</strain>
    </source>
</reference>
<dbReference type="AlphaFoldDB" id="A0A2S6N8I8"/>
<comment type="caution">
    <text evidence="2">The sequence shown here is derived from an EMBL/GenBank/DDBJ whole genome shotgun (WGS) entry which is preliminary data.</text>
</comment>
<dbReference type="EMBL" id="NHSJ01000069">
    <property type="protein sequence ID" value="PPQ30935.1"/>
    <property type="molecule type" value="Genomic_DNA"/>
</dbReference>
<proteinExistence type="predicted"/>
<evidence type="ECO:0000256" key="1">
    <source>
        <dbReference type="SAM" id="MobiDB-lite"/>
    </source>
</evidence>
<name>A0A2S6N8I8_9HYPH</name>
<protein>
    <submittedName>
        <fullName evidence="2">Uncharacterized protein</fullName>
    </submittedName>
</protein>
<gene>
    <name evidence="2" type="ORF">CCR94_10660</name>
</gene>
<feature type="region of interest" description="Disordered" evidence="1">
    <location>
        <begin position="91"/>
        <end position="147"/>
    </location>
</feature>
<feature type="compositionally biased region" description="Basic and acidic residues" evidence="1">
    <location>
        <begin position="123"/>
        <end position="134"/>
    </location>
</feature>
<keyword evidence="3" id="KW-1185">Reference proteome</keyword>
<dbReference type="Proteomes" id="UP000239089">
    <property type="component" value="Unassembled WGS sequence"/>
</dbReference>
<evidence type="ECO:0000313" key="2">
    <source>
        <dbReference type="EMBL" id="PPQ30935.1"/>
    </source>
</evidence>